<evidence type="ECO:0000313" key="2">
    <source>
        <dbReference type="Proteomes" id="UP001362999"/>
    </source>
</evidence>
<proteinExistence type="predicted"/>
<evidence type="ECO:0000313" key="1">
    <source>
        <dbReference type="EMBL" id="KAK6996560.1"/>
    </source>
</evidence>
<organism evidence="1 2">
    <name type="scientific">Favolaschia claudopus</name>
    <dbReference type="NCBI Taxonomy" id="2862362"/>
    <lineage>
        <taxon>Eukaryota</taxon>
        <taxon>Fungi</taxon>
        <taxon>Dikarya</taxon>
        <taxon>Basidiomycota</taxon>
        <taxon>Agaricomycotina</taxon>
        <taxon>Agaricomycetes</taxon>
        <taxon>Agaricomycetidae</taxon>
        <taxon>Agaricales</taxon>
        <taxon>Marasmiineae</taxon>
        <taxon>Mycenaceae</taxon>
        <taxon>Favolaschia</taxon>
    </lineage>
</organism>
<accession>A0AAV9ZZ55</accession>
<sequence length="225" mass="24850">MFWTSARPLSRPRHSMEKYIPGFDYPTHLVRPDPSQGHYYSADPGRVNEDPSFLEGLDLPENMAAEEDGSRAARAVGRLDGKKSPGENFLECRTQRIKAGMLKLNVEGRLMSVAASLCSVQQLEVLGPGYGKLEDLANISANSARHEPDSKLKRMQNSSSFLKNQVDSDLFDLSYLTPGSDGCSNYFRIPSSSLHVQDDFKRSIGLWGCGVSGNTRPPEGWKHSG</sequence>
<comment type="caution">
    <text evidence="1">The sequence shown here is derived from an EMBL/GenBank/DDBJ whole genome shotgun (WGS) entry which is preliminary data.</text>
</comment>
<reference evidence="1 2" key="1">
    <citation type="journal article" date="2024" name="J Genomics">
        <title>Draft genome sequencing and assembly of Favolaschia claudopus CIRM-BRFM 2984 isolated from oak limbs.</title>
        <authorList>
            <person name="Navarro D."/>
            <person name="Drula E."/>
            <person name="Chaduli D."/>
            <person name="Cazenave R."/>
            <person name="Ahrendt S."/>
            <person name="Wang J."/>
            <person name="Lipzen A."/>
            <person name="Daum C."/>
            <person name="Barry K."/>
            <person name="Grigoriev I.V."/>
            <person name="Favel A."/>
            <person name="Rosso M.N."/>
            <person name="Martin F."/>
        </authorList>
    </citation>
    <scope>NUCLEOTIDE SEQUENCE [LARGE SCALE GENOMIC DNA]</scope>
    <source>
        <strain evidence="1 2">CIRM-BRFM 2984</strain>
    </source>
</reference>
<protein>
    <submittedName>
        <fullName evidence="1">Uncharacterized protein</fullName>
    </submittedName>
</protein>
<dbReference type="EMBL" id="JAWWNJ010000097">
    <property type="protein sequence ID" value="KAK6996560.1"/>
    <property type="molecule type" value="Genomic_DNA"/>
</dbReference>
<dbReference type="AlphaFoldDB" id="A0AAV9ZZ55"/>
<name>A0AAV9ZZ55_9AGAR</name>
<gene>
    <name evidence="1" type="ORF">R3P38DRAFT_3371189</name>
</gene>
<keyword evidence="2" id="KW-1185">Reference proteome</keyword>
<dbReference type="Proteomes" id="UP001362999">
    <property type="component" value="Unassembled WGS sequence"/>
</dbReference>